<keyword evidence="5" id="KW-1185">Reference proteome</keyword>
<dbReference type="Gene3D" id="3.40.50.150">
    <property type="entry name" value="Vaccinia Virus protein VP39"/>
    <property type="match status" value="1"/>
</dbReference>
<evidence type="ECO:0000313" key="5">
    <source>
        <dbReference type="Proteomes" id="UP001165962"/>
    </source>
</evidence>
<name>A0ABX0J7K1_9BACL</name>
<dbReference type="EMBL" id="JAAOIW010000007">
    <property type="protein sequence ID" value="NHN32117.1"/>
    <property type="molecule type" value="Genomic_DNA"/>
</dbReference>
<comment type="caution">
    <text evidence="4">The sequence shown here is derived from an EMBL/GenBank/DDBJ whole genome shotgun (WGS) entry which is preliminary data.</text>
</comment>
<keyword evidence="3" id="KW-0949">S-adenosyl-L-methionine</keyword>
<gene>
    <name evidence="4" type="ORF">G9U52_19955</name>
</gene>
<keyword evidence="2" id="KW-0808">Transferase</keyword>
<reference evidence="4" key="1">
    <citation type="submission" date="2020-03" db="EMBL/GenBank/DDBJ databases">
        <title>Draft sequencing of Paenibacilllus sp. S3N08.</title>
        <authorList>
            <person name="Kim D.-U."/>
        </authorList>
    </citation>
    <scope>NUCLEOTIDE SEQUENCE</scope>
    <source>
        <strain evidence="4">S3N08</strain>
    </source>
</reference>
<protein>
    <submittedName>
        <fullName evidence="4">Class I SAM-dependent methyltransferase</fullName>
    </submittedName>
</protein>
<dbReference type="PANTHER" id="PTHR13610">
    <property type="entry name" value="METHYLTRANSFERASE DOMAIN-CONTAINING PROTEIN"/>
    <property type="match status" value="1"/>
</dbReference>
<dbReference type="InterPro" id="IPR029063">
    <property type="entry name" value="SAM-dependent_MTases_sf"/>
</dbReference>
<keyword evidence="1 4" id="KW-0489">Methyltransferase</keyword>
<dbReference type="GO" id="GO:0032259">
    <property type="term" value="P:methylation"/>
    <property type="evidence" value="ECO:0007669"/>
    <property type="project" value="UniProtKB-KW"/>
</dbReference>
<evidence type="ECO:0000256" key="3">
    <source>
        <dbReference type="ARBA" id="ARBA00022691"/>
    </source>
</evidence>
<dbReference type="PANTHER" id="PTHR13610:SF9">
    <property type="entry name" value="FI06469P"/>
    <property type="match status" value="1"/>
</dbReference>
<dbReference type="InterPro" id="IPR026170">
    <property type="entry name" value="FAM173A/B"/>
</dbReference>
<sequence length="189" mass="21016">MVYQAGSVALIVAVLLALLSIVYTSWRNGISPMPSSFHVRRTVVAEIKRFSGNGTIVEGGSGWGTLALDVAKHCPRWRIIGLENSIIPLGVSRLASRWASRGRAAPDNVAFIKEDLYKYPYDQADMVVCYLYPGAMKRLSGIFGERLVPGTPIISVCFALPGWQPERVITCRDLYRTKVYVYVHKQQVP</sequence>
<organism evidence="4 5">
    <name type="scientific">Paenibacillus agricola</name>
    <dbReference type="NCBI Taxonomy" id="2716264"/>
    <lineage>
        <taxon>Bacteria</taxon>
        <taxon>Bacillati</taxon>
        <taxon>Bacillota</taxon>
        <taxon>Bacilli</taxon>
        <taxon>Bacillales</taxon>
        <taxon>Paenibacillaceae</taxon>
        <taxon>Paenibacillus</taxon>
    </lineage>
</organism>
<accession>A0ABX0J7K1</accession>
<dbReference type="Proteomes" id="UP001165962">
    <property type="component" value="Unassembled WGS sequence"/>
</dbReference>
<evidence type="ECO:0000256" key="1">
    <source>
        <dbReference type="ARBA" id="ARBA00022603"/>
    </source>
</evidence>
<proteinExistence type="predicted"/>
<dbReference type="GO" id="GO:0008168">
    <property type="term" value="F:methyltransferase activity"/>
    <property type="evidence" value="ECO:0007669"/>
    <property type="project" value="UniProtKB-KW"/>
</dbReference>
<evidence type="ECO:0000256" key="2">
    <source>
        <dbReference type="ARBA" id="ARBA00022679"/>
    </source>
</evidence>
<evidence type="ECO:0000313" key="4">
    <source>
        <dbReference type="EMBL" id="NHN32117.1"/>
    </source>
</evidence>
<dbReference type="SUPFAM" id="SSF53335">
    <property type="entry name" value="S-adenosyl-L-methionine-dependent methyltransferases"/>
    <property type="match status" value="1"/>
</dbReference>